<gene>
    <name evidence="1" type="ORF">KIN20_009144</name>
</gene>
<name>A0AAD5MS75_PARTN</name>
<accession>A0AAD5MS75</accession>
<organism evidence="1 2">
    <name type="scientific">Parelaphostrongylus tenuis</name>
    <name type="common">Meningeal worm</name>
    <dbReference type="NCBI Taxonomy" id="148309"/>
    <lineage>
        <taxon>Eukaryota</taxon>
        <taxon>Metazoa</taxon>
        <taxon>Ecdysozoa</taxon>
        <taxon>Nematoda</taxon>
        <taxon>Chromadorea</taxon>
        <taxon>Rhabditida</taxon>
        <taxon>Rhabditina</taxon>
        <taxon>Rhabditomorpha</taxon>
        <taxon>Strongyloidea</taxon>
        <taxon>Metastrongylidae</taxon>
        <taxon>Parelaphostrongylus</taxon>
    </lineage>
</organism>
<dbReference type="EMBL" id="JAHQIW010001532">
    <property type="protein sequence ID" value="KAJ1352729.1"/>
    <property type="molecule type" value="Genomic_DNA"/>
</dbReference>
<protein>
    <submittedName>
        <fullName evidence="1">Uncharacterized protein</fullName>
    </submittedName>
</protein>
<evidence type="ECO:0000313" key="2">
    <source>
        <dbReference type="Proteomes" id="UP001196413"/>
    </source>
</evidence>
<evidence type="ECO:0000313" key="1">
    <source>
        <dbReference type="EMBL" id="KAJ1352729.1"/>
    </source>
</evidence>
<sequence length="59" mass="6398">MFATPVDLVQYPTRRAVIIARLAVFTTPAGQCCVGTLLTTQNMDLGKEVFSMAAASAYW</sequence>
<comment type="caution">
    <text evidence="1">The sequence shown here is derived from an EMBL/GenBank/DDBJ whole genome shotgun (WGS) entry which is preliminary data.</text>
</comment>
<reference evidence="1" key="1">
    <citation type="submission" date="2021-06" db="EMBL/GenBank/DDBJ databases">
        <title>Parelaphostrongylus tenuis whole genome reference sequence.</title>
        <authorList>
            <person name="Garwood T.J."/>
            <person name="Larsen P.A."/>
            <person name="Fountain-Jones N.M."/>
            <person name="Garbe J.R."/>
            <person name="Macchietto M.G."/>
            <person name="Kania S.A."/>
            <person name="Gerhold R.W."/>
            <person name="Richards J.E."/>
            <person name="Wolf T.M."/>
        </authorList>
    </citation>
    <scope>NUCLEOTIDE SEQUENCE</scope>
    <source>
        <strain evidence="1">MNPRO001-30</strain>
        <tissue evidence="1">Meninges</tissue>
    </source>
</reference>
<dbReference type="Proteomes" id="UP001196413">
    <property type="component" value="Unassembled WGS sequence"/>
</dbReference>
<proteinExistence type="predicted"/>
<keyword evidence="2" id="KW-1185">Reference proteome</keyword>
<dbReference type="AlphaFoldDB" id="A0AAD5MS75"/>